<keyword evidence="4" id="KW-1185">Reference proteome</keyword>
<protein>
    <submittedName>
        <fullName evidence="1">Uncharacterized protein</fullName>
    </submittedName>
</protein>
<name>A0A0G2Y1U7_MIMIV</name>
<accession>E3VYI2</accession>
<dbReference type="Proteomes" id="UP000274448">
    <property type="component" value="Segment"/>
</dbReference>
<evidence type="ECO:0000313" key="4">
    <source>
        <dbReference type="Proteomes" id="UP000201519"/>
    </source>
</evidence>
<dbReference type="KEGG" id="vg:9925554"/>
<reference evidence="5 6" key="2">
    <citation type="submission" date="2014-10" db="EMBL/GenBank/DDBJ databases">
        <title>Pan-genome analysis of Brazilian lineage A amoebal mimiviruses.</title>
        <authorList>
            <person name="Assis F.L."/>
            <person name="Abrahao J.S."/>
            <person name="Kroon E.G."/>
            <person name="Dornas F.P."/>
            <person name="Andrade K.R."/>
            <person name="Borato P.V.M."/>
            <person name="Pilotto M.R."/>
            <person name="Benamar S."/>
            <person name="LaScola B."/>
            <person name="Colson P."/>
        </authorList>
    </citation>
    <scope>NUCLEOTIDE SEQUENCE [LARGE SCALE GENOMIC DNA]</scope>
    <source>
        <strain evidence="3 6">Amazonia</strain>
        <strain evidence="2 5">Oyster</strain>
    </source>
</reference>
<dbReference type="RefSeq" id="YP_003987420.1">
    <property type="nucleotide sequence ID" value="NC_014649.1"/>
</dbReference>
<evidence type="ECO:0000313" key="1">
    <source>
        <dbReference type="EMBL" id="ADO18445.1"/>
    </source>
</evidence>
<dbReference type="EMBL" id="HQ336222">
    <property type="protein sequence ID" value="ADO18445.1"/>
    <property type="molecule type" value="Genomic_DNA"/>
</dbReference>
<evidence type="ECO:0000313" key="2">
    <source>
        <dbReference type="EMBL" id="AKI79673.1"/>
    </source>
</evidence>
<accession>A0A0G2Y1U7</accession>
<dbReference type="InterPro" id="IPR045365">
    <property type="entry name" value="DUF5884"/>
</dbReference>
<dbReference type="GeneID" id="9925554"/>
<evidence type="ECO:0000313" key="3">
    <source>
        <dbReference type="EMBL" id="AKI81562.1"/>
    </source>
</evidence>
<gene>
    <name evidence="1" type="primary">L885</name>
</gene>
<organismHost>
    <name type="scientific">Acanthamoeba polyphaga</name>
    <name type="common">Amoeba</name>
    <dbReference type="NCBI Taxonomy" id="5757"/>
</organismHost>
<dbReference type="EMBL" id="KM982403">
    <property type="protein sequence ID" value="AKI81562.1"/>
    <property type="molecule type" value="Genomic_DNA"/>
</dbReference>
<dbReference type="Proteomes" id="UP000241474">
    <property type="component" value="Segment"/>
</dbReference>
<organism evidence="1 4">
    <name type="scientific">Acanthamoeba polyphaga mimivirus</name>
    <name type="common">APMV</name>
    <dbReference type="NCBI Taxonomy" id="212035"/>
    <lineage>
        <taxon>Viruses</taxon>
        <taxon>Varidnaviria</taxon>
        <taxon>Bamfordvirae</taxon>
        <taxon>Nucleocytoviricota</taxon>
        <taxon>Megaviricetes</taxon>
        <taxon>Imitervirales</taxon>
        <taxon>Mimiviridae</taxon>
        <taxon>Megamimivirinae</taxon>
        <taxon>Mimivirus</taxon>
        <taxon>Mimivirus bradfordmassiliense</taxon>
    </lineage>
</organism>
<reference evidence="1 4" key="1">
    <citation type="journal article" date="2011" name="Virol. J.">
        <title>Breaking the 1000-gene barrier for Mimivirus using ultra-deep genome and transcriptome sequencing.</title>
        <authorList>
            <person name="Legendre M."/>
            <person name="Santini S."/>
            <person name="Rico A."/>
            <person name="Abergel C."/>
            <person name="Claverie J.M."/>
        </authorList>
    </citation>
    <scope>NUCLEOTIDE SEQUENCE [LARGE SCALE GENOMIC DNA]</scope>
</reference>
<evidence type="ECO:0000313" key="5">
    <source>
        <dbReference type="Proteomes" id="UP000241474"/>
    </source>
</evidence>
<evidence type="ECO:0000313" key="6">
    <source>
        <dbReference type="Proteomes" id="UP000274448"/>
    </source>
</evidence>
<dbReference type="Proteomes" id="UP000201519">
    <property type="component" value="Segment"/>
</dbReference>
<dbReference type="Pfam" id="PF19231">
    <property type="entry name" value="DUF5884"/>
    <property type="match status" value="1"/>
</dbReference>
<dbReference type="EMBL" id="KM982401">
    <property type="protein sequence ID" value="AKI79673.1"/>
    <property type="molecule type" value="Genomic_DNA"/>
</dbReference>
<proteinExistence type="predicted"/>
<sequence length="144" mass="16899">MDKLVPDVFKNKISDIIIEDDFDKENLVQETIACIEFDNFECKFECYKFQSSKSDSPESDISHNINIYTPIIYDYQNYQIDNSAVDILNQLNLKNNTFNRKMLFVLIHNFTMRVTDLCGYSIGLSEFNCDKIDKIKKKIQILVD</sequence>